<feature type="region of interest" description="Disordered" evidence="1">
    <location>
        <begin position="74"/>
        <end position="94"/>
    </location>
</feature>
<comment type="caution">
    <text evidence="2">The sequence shown here is derived from an EMBL/GenBank/DDBJ whole genome shotgun (WGS) entry which is preliminary data.</text>
</comment>
<protein>
    <submittedName>
        <fullName evidence="2">Uncharacterized protein</fullName>
    </submittedName>
</protein>
<name>A0A8H3VXP4_9PEZI</name>
<dbReference type="AlphaFoldDB" id="A0A8H3VXP4"/>
<proteinExistence type="predicted"/>
<accession>A0A8H3VXP4</accession>
<feature type="compositionally biased region" description="Low complexity" evidence="1">
    <location>
        <begin position="74"/>
        <end position="84"/>
    </location>
</feature>
<dbReference type="EMBL" id="WOWK01000145">
    <property type="protein sequence ID" value="KAF0316864.1"/>
    <property type="molecule type" value="Genomic_DNA"/>
</dbReference>
<evidence type="ECO:0000256" key="1">
    <source>
        <dbReference type="SAM" id="MobiDB-lite"/>
    </source>
</evidence>
<organism evidence="2 3">
    <name type="scientific">Colletotrichum asianum</name>
    <dbReference type="NCBI Taxonomy" id="702518"/>
    <lineage>
        <taxon>Eukaryota</taxon>
        <taxon>Fungi</taxon>
        <taxon>Dikarya</taxon>
        <taxon>Ascomycota</taxon>
        <taxon>Pezizomycotina</taxon>
        <taxon>Sordariomycetes</taxon>
        <taxon>Hypocreomycetidae</taxon>
        <taxon>Glomerellales</taxon>
        <taxon>Glomerellaceae</taxon>
        <taxon>Colletotrichum</taxon>
        <taxon>Colletotrichum gloeosporioides species complex</taxon>
    </lineage>
</organism>
<evidence type="ECO:0000313" key="2">
    <source>
        <dbReference type="EMBL" id="KAF0316864.1"/>
    </source>
</evidence>
<feature type="region of interest" description="Disordered" evidence="1">
    <location>
        <begin position="1"/>
        <end position="26"/>
    </location>
</feature>
<keyword evidence="3" id="KW-1185">Reference proteome</keyword>
<sequence>MFTTPSAGMFGPATIDPTIGPTIGPTVGPALLDPSIHPPTARRSGFADVALEVNAPRSHRNTLIIAVQCNSIAPQRPAAPSSAQQRRKQTCQVQSILKPLRVS</sequence>
<evidence type="ECO:0000313" key="3">
    <source>
        <dbReference type="Proteomes" id="UP000434172"/>
    </source>
</evidence>
<reference evidence="2 3" key="1">
    <citation type="submission" date="2019-12" db="EMBL/GenBank/DDBJ databases">
        <title>A genome sequence resource for the geographically widespread anthracnose pathogen Colletotrichum asianum.</title>
        <authorList>
            <person name="Meng Y."/>
        </authorList>
    </citation>
    <scope>NUCLEOTIDE SEQUENCE [LARGE SCALE GENOMIC DNA]</scope>
    <source>
        <strain evidence="2 3">ICMP 18580</strain>
    </source>
</reference>
<dbReference type="Proteomes" id="UP000434172">
    <property type="component" value="Unassembled WGS sequence"/>
</dbReference>
<gene>
    <name evidence="2" type="ORF">GQ607_015908</name>
</gene>